<dbReference type="GO" id="GO:0000978">
    <property type="term" value="F:RNA polymerase II cis-regulatory region sequence-specific DNA binding"/>
    <property type="evidence" value="ECO:0007669"/>
    <property type="project" value="TreeGrafter"/>
</dbReference>
<evidence type="ECO:0000256" key="3">
    <source>
        <dbReference type="ARBA" id="ARBA00022473"/>
    </source>
</evidence>
<accession>A0A8T0FNJ4</accession>
<evidence type="ECO:0000259" key="17">
    <source>
        <dbReference type="PROSITE" id="PS50039"/>
    </source>
</evidence>
<dbReference type="InterPro" id="IPR001766">
    <property type="entry name" value="Fork_head_dom"/>
</dbReference>
<dbReference type="GO" id="GO:0010883">
    <property type="term" value="P:regulation of lipid storage"/>
    <property type="evidence" value="ECO:0007669"/>
    <property type="project" value="UniProtKB-ARBA"/>
</dbReference>
<dbReference type="CDD" id="cd20032">
    <property type="entry name" value="FH_FOXO"/>
    <property type="match status" value="1"/>
</dbReference>
<feature type="region of interest" description="Disordered" evidence="16">
    <location>
        <begin position="622"/>
        <end position="657"/>
    </location>
</feature>
<keyword evidence="7" id="KW-0805">Transcription regulation</keyword>
<dbReference type="GO" id="GO:0042594">
    <property type="term" value="P:response to starvation"/>
    <property type="evidence" value="ECO:0007669"/>
    <property type="project" value="UniProtKB-ARBA"/>
</dbReference>
<dbReference type="EMBL" id="JABXBU010000011">
    <property type="protein sequence ID" value="KAF8790343.1"/>
    <property type="molecule type" value="Genomic_DNA"/>
</dbReference>
<evidence type="ECO:0000256" key="15">
    <source>
        <dbReference type="PROSITE-ProRule" id="PRU00089"/>
    </source>
</evidence>
<dbReference type="InterPro" id="IPR030456">
    <property type="entry name" value="TF_fork_head_CS_2"/>
</dbReference>
<name>A0A8T0FNJ4_ARGBR</name>
<dbReference type="Gene3D" id="1.10.10.10">
    <property type="entry name" value="Winged helix-like DNA-binding domain superfamily/Winged helix DNA-binding domain"/>
    <property type="match status" value="1"/>
</dbReference>
<evidence type="ECO:0000256" key="7">
    <source>
        <dbReference type="ARBA" id="ARBA00023015"/>
    </source>
</evidence>
<dbReference type="InterPro" id="IPR036390">
    <property type="entry name" value="WH_DNA-bd_sf"/>
</dbReference>
<evidence type="ECO:0000256" key="12">
    <source>
        <dbReference type="ARBA" id="ARBA00023306"/>
    </source>
</evidence>
<keyword evidence="11 15" id="KW-0539">Nucleus</keyword>
<feature type="domain" description="Fork-head" evidence="17">
    <location>
        <begin position="41"/>
        <end position="141"/>
    </location>
</feature>
<dbReference type="PANTHER" id="PTHR45767:SF2">
    <property type="entry name" value="FORKHEAD BOX PROTEIN O"/>
    <property type="match status" value="1"/>
</dbReference>
<dbReference type="GO" id="GO:0005634">
    <property type="term" value="C:nucleus"/>
    <property type="evidence" value="ECO:0007669"/>
    <property type="project" value="UniProtKB-SubCell"/>
</dbReference>
<keyword evidence="6" id="KW-0341">Growth regulation</keyword>
<feature type="region of interest" description="Disordered" evidence="16">
    <location>
        <begin position="123"/>
        <end position="147"/>
    </location>
</feature>
<feature type="compositionally biased region" description="Low complexity" evidence="16">
    <location>
        <begin position="643"/>
        <end position="657"/>
    </location>
</feature>
<dbReference type="SUPFAM" id="SSF46785">
    <property type="entry name" value="Winged helix' DNA-binding domain"/>
    <property type="match status" value="1"/>
</dbReference>
<comment type="caution">
    <text evidence="18">The sequence shown here is derived from an EMBL/GenBank/DDBJ whole genome shotgun (WGS) entry which is preliminary data.</text>
</comment>
<keyword evidence="12" id="KW-0131">Cell cycle</keyword>
<sequence>MEYDGIYGPTVKTGPYVRKSFAMEEKQPNDNPKKLNRKNPWGSRSYADLITQAIEASPEKRLTLSQIYEWMIRNIPFFSDQAESNSSAGWKNSIRHNLSLHKKFMRIRNDGTGKSSWWTVDEAAGSGRTPRRKGTYRRRKGRGMVSHNPVENRRRSLFPNGIPQRNLWLRKSDVCSWNNSQYANDENQANSNPPKPFNSGENLPSFSALYNDRSWKTNFHLSTGTPYHSEQLFIAQTSSLKTETSSYGSCHSSYQAYHQQQVIFHKASFKPIGNKTVSTEYFMSPHHLSGSYITTEVGRNKIDLDNGNFLNTSSETYCLPPSEDEVVRQILQQDESDTSNEEIDFLLNKEIQDNAVDLRAILDELSELKNCDSNYRNVHNSVLNQLTSIDLKDTQNANPMGKRQSGIFDELDKELENNINSSHFNLSNQRKIMHSDETENTSITFRNSDLYDRNFKLNHTNEGNLFSFSEENKSEDVSIPLNVQNMASHQSDSNVIEEIIQKLTSPCSDTVDSFSETADTPNYQLSSPSPETITHSEDENGNAKIFAFSGNRTNLLLNLSEISSDLCQDANQPPQLEFPQVYNSVDIGSKTSITNNTSKRQAVISHQPNSSCLEQIIQRLSSSREYQNDSTDETRKISENQRHSFNSESSSSSIHENQNINHFPSQEFQKNEACHVDEVFMDTELSKTQSSEMVFIKNVSDNSEIKTENFISNMLEESSTKFQPDSVMLTPHDVDAYFSSCQKFKSAKIARNRITNDQNFKEGERQCLKFYSDDIKRDKLSMENQNIPESLLQIFLNADGHSENMESSNLSQNSFSHKTMNGNSDTIADVSSFTDFLNPTLKSELSTFNSLSDKTSYKSQDDIFPLREINNSFFLEKFKIGEVPPLGEEDNTAKGNFLHRDGAQNIEDSTYDMDQSSSDIEICEKLKKSSIGSSSNISSGFCSALDSFDEYDDPHMRRENGDPCLLSESSNSYQGFEIDLPLLKFDDNAKDENFNLDYSCNQPESLCAIDDCLFEYIRNGILQEDNKFFDSFNSVASHSEADSKDINFS</sequence>
<dbReference type="PRINTS" id="PR00053">
    <property type="entry name" value="FORKHEAD"/>
</dbReference>
<dbReference type="GO" id="GO:0050778">
    <property type="term" value="P:positive regulation of immune response"/>
    <property type="evidence" value="ECO:0007669"/>
    <property type="project" value="UniProtKB-ARBA"/>
</dbReference>
<evidence type="ECO:0000256" key="9">
    <source>
        <dbReference type="ARBA" id="ARBA00023159"/>
    </source>
</evidence>
<dbReference type="GO" id="GO:0001228">
    <property type="term" value="F:DNA-binding transcription activator activity, RNA polymerase II-specific"/>
    <property type="evidence" value="ECO:0007669"/>
    <property type="project" value="UniProtKB-ARBA"/>
</dbReference>
<evidence type="ECO:0000313" key="19">
    <source>
        <dbReference type="Proteomes" id="UP000807504"/>
    </source>
</evidence>
<reference evidence="18" key="1">
    <citation type="journal article" date="2020" name="bioRxiv">
        <title>Chromosome-level reference genome of the European wasp spider Argiope bruennichi: a resource for studies on range expansion and evolutionary adaptation.</title>
        <authorList>
            <person name="Sheffer M.M."/>
            <person name="Hoppe A."/>
            <person name="Krehenwinkel H."/>
            <person name="Uhl G."/>
            <person name="Kuss A.W."/>
            <person name="Jensen L."/>
            <person name="Jensen C."/>
            <person name="Gillespie R.G."/>
            <person name="Hoff K.J."/>
            <person name="Prost S."/>
        </authorList>
    </citation>
    <scope>NUCLEOTIDE SEQUENCE</scope>
</reference>
<feature type="region of interest" description="Disordered" evidence="16">
    <location>
        <begin position="181"/>
        <end position="203"/>
    </location>
</feature>
<evidence type="ECO:0000313" key="18">
    <source>
        <dbReference type="EMBL" id="KAF8790343.1"/>
    </source>
</evidence>
<feature type="region of interest" description="Disordered" evidence="16">
    <location>
        <begin position="512"/>
        <end position="537"/>
    </location>
</feature>
<evidence type="ECO:0000256" key="11">
    <source>
        <dbReference type="ARBA" id="ARBA00023242"/>
    </source>
</evidence>
<dbReference type="GO" id="GO:0031349">
    <property type="term" value="P:positive regulation of defense response"/>
    <property type="evidence" value="ECO:0007669"/>
    <property type="project" value="UniProtKB-ARBA"/>
</dbReference>
<dbReference type="GO" id="GO:0005737">
    <property type="term" value="C:cytoplasm"/>
    <property type="evidence" value="ECO:0007669"/>
    <property type="project" value="UniProtKB-SubCell"/>
</dbReference>
<comment type="subcellular location">
    <subcellularLocation>
        <location evidence="2">Cytoplasm</location>
    </subcellularLocation>
    <subcellularLocation>
        <location evidence="1 15">Nucleus</location>
    </subcellularLocation>
</comment>
<evidence type="ECO:0000256" key="4">
    <source>
        <dbReference type="ARBA" id="ARBA00022490"/>
    </source>
</evidence>
<keyword evidence="9" id="KW-0010">Activator</keyword>
<dbReference type="PROSITE" id="PS00658">
    <property type="entry name" value="FORK_HEAD_2"/>
    <property type="match status" value="1"/>
</dbReference>
<keyword evidence="8 15" id="KW-0238">DNA-binding</keyword>
<evidence type="ECO:0000256" key="6">
    <source>
        <dbReference type="ARBA" id="ARBA00022604"/>
    </source>
</evidence>
<keyword evidence="5" id="KW-0597">Phosphoprotein</keyword>
<evidence type="ECO:0000256" key="2">
    <source>
        <dbReference type="ARBA" id="ARBA00004496"/>
    </source>
</evidence>
<reference evidence="18" key="2">
    <citation type="submission" date="2020-06" db="EMBL/GenBank/DDBJ databases">
        <authorList>
            <person name="Sheffer M."/>
        </authorList>
    </citation>
    <scope>NUCLEOTIDE SEQUENCE</scope>
</reference>
<dbReference type="PANTHER" id="PTHR45767">
    <property type="entry name" value="FORKHEAD BOX PROTEIN O"/>
    <property type="match status" value="1"/>
</dbReference>
<evidence type="ECO:0000256" key="8">
    <source>
        <dbReference type="ARBA" id="ARBA00023125"/>
    </source>
</evidence>
<comment type="subunit">
    <text evidence="13">Interacts with melt.</text>
</comment>
<organism evidence="18 19">
    <name type="scientific">Argiope bruennichi</name>
    <name type="common">Wasp spider</name>
    <name type="synonym">Aranea bruennichi</name>
    <dbReference type="NCBI Taxonomy" id="94029"/>
    <lineage>
        <taxon>Eukaryota</taxon>
        <taxon>Metazoa</taxon>
        <taxon>Ecdysozoa</taxon>
        <taxon>Arthropoda</taxon>
        <taxon>Chelicerata</taxon>
        <taxon>Arachnida</taxon>
        <taxon>Araneae</taxon>
        <taxon>Araneomorphae</taxon>
        <taxon>Entelegynae</taxon>
        <taxon>Araneoidea</taxon>
        <taxon>Araneidae</taxon>
        <taxon>Argiope</taxon>
    </lineage>
</organism>
<dbReference type="GO" id="GO:0040015">
    <property type="term" value="P:negative regulation of multicellular organism growth"/>
    <property type="evidence" value="ECO:0007669"/>
    <property type="project" value="UniProtKB-ARBA"/>
</dbReference>
<dbReference type="GO" id="GO:0008340">
    <property type="term" value="P:determination of adult lifespan"/>
    <property type="evidence" value="ECO:0007669"/>
    <property type="project" value="UniProtKB-ARBA"/>
</dbReference>
<gene>
    <name evidence="18" type="ORF">HNY73_005378</name>
</gene>
<evidence type="ECO:0000256" key="1">
    <source>
        <dbReference type="ARBA" id="ARBA00004123"/>
    </source>
</evidence>
<keyword evidence="4" id="KW-0963">Cytoplasm</keyword>
<evidence type="ECO:0000256" key="14">
    <source>
        <dbReference type="ARBA" id="ARBA00039893"/>
    </source>
</evidence>
<dbReference type="InterPro" id="IPR036388">
    <property type="entry name" value="WH-like_DNA-bd_sf"/>
</dbReference>
<dbReference type="GO" id="GO:0034599">
    <property type="term" value="P:cellular response to oxidative stress"/>
    <property type="evidence" value="ECO:0007669"/>
    <property type="project" value="UniProtKB-ARBA"/>
</dbReference>
<dbReference type="Proteomes" id="UP000807504">
    <property type="component" value="Unassembled WGS sequence"/>
</dbReference>
<keyword evidence="10" id="KW-0804">Transcription</keyword>
<evidence type="ECO:0000256" key="5">
    <source>
        <dbReference type="ARBA" id="ARBA00022553"/>
    </source>
</evidence>
<feature type="compositionally biased region" description="Basic and acidic residues" evidence="16">
    <location>
        <begin position="632"/>
        <end position="642"/>
    </location>
</feature>
<dbReference type="FunFam" id="1.10.10.10:FF:000032">
    <property type="entry name" value="Forkhead box protein O4"/>
    <property type="match status" value="1"/>
</dbReference>
<dbReference type="GO" id="GO:0008286">
    <property type="term" value="P:insulin receptor signaling pathway"/>
    <property type="evidence" value="ECO:0007669"/>
    <property type="project" value="UniProtKB-ARBA"/>
</dbReference>
<proteinExistence type="predicted"/>
<dbReference type="GO" id="GO:0009896">
    <property type="term" value="P:positive regulation of catabolic process"/>
    <property type="evidence" value="ECO:0007669"/>
    <property type="project" value="UniProtKB-ARBA"/>
</dbReference>
<evidence type="ECO:0000256" key="13">
    <source>
        <dbReference type="ARBA" id="ARBA00038846"/>
    </source>
</evidence>
<keyword evidence="3" id="KW-0217">Developmental protein</keyword>
<evidence type="ECO:0000256" key="10">
    <source>
        <dbReference type="ARBA" id="ARBA00023163"/>
    </source>
</evidence>
<evidence type="ECO:0000256" key="16">
    <source>
        <dbReference type="SAM" id="MobiDB-lite"/>
    </source>
</evidence>
<dbReference type="SMART" id="SM00339">
    <property type="entry name" value="FH"/>
    <property type="match status" value="1"/>
</dbReference>
<dbReference type="AlphaFoldDB" id="A0A8T0FNJ4"/>
<feature type="compositionally biased region" description="Basic residues" evidence="16">
    <location>
        <begin position="129"/>
        <end position="142"/>
    </location>
</feature>
<protein>
    <recommendedName>
        <fullName evidence="14">Forkhead box protein O</fullName>
    </recommendedName>
</protein>
<feature type="compositionally biased region" description="Polar residues" evidence="16">
    <location>
        <begin position="512"/>
        <end position="533"/>
    </location>
</feature>
<feature type="DNA-binding region" description="Fork-head" evidence="15">
    <location>
        <begin position="41"/>
        <end position="141"/>
    </location>
</feature>
<dbReference type="PROSITE" id="PS50039">
    <property type="entry name" value="FORK_HEAD_3"/>
    <property type="match status" value="1"/>
</dbReference>
<keyword evidence="19" id="KW-1185">Reference proteome</keyword>
<feature type="compositionally biased region" description="Polar residues" evidence="16">
    <location>
        <begin position="181"/>
        <end position="192"/>
    </location>
</feature>
<dbReference type="Pfam" id="PF00250">
    <property type="entry name" value="Forkhead"/>
    <property type="match status" value="1"/>
</dbReference>